<dbReference type="Proteomes" id="UP000316621">
    <property type="component" value="Chromosome 7"/>
</dbReference>
<evidence type="ECO:0000313" key="3">
    <source>
        <dbReference type="Proteomes" id="UP000316621"/>
    </source>
</evidence>
<organism evidence="2 3">
    <name type="scientific">Papaver somniferum</name>
    <name type="common">Opium poppy</name>
    <dbReference type="NCBI Taxonomy" id="3469"/>
    <lineage>
        <taxon>Eukaryota</taxon>
        <taxon>Viridiplantae</taxon>
        <taxon>Streptophyta</taxon>
        <taxon>Embryophyta</taxon>
        <taxon>Tracheophyta</taxon>
        <taxon>Spermatophyta</taxon>
        <taxon>Magnoliopsida</taxon>
        <taxon>Ranunculales</taxon>
        <taxon>Papaveraceae</taxon>
        <taxon>Papaveroideae</taxon>
        <taxon>Papaver</taxon>
    </lineage>
</organism>
<evidence type="ECO:0000313" key="2">
    <source>
        <dbReference type="EMBL" id="RZC68636.1"/>
    </source>
</evidence>
<name>A0A4Y7K739_PAPSO</name>
<sequence length="234" mass="25143">MNADKDCSSVKSQADTAKSPIQATSRSEGEKVKHNPFIIEGIHAFKAESMKVVSINHGATAKNAYSSKSPRKQVNAIDSCKKIVGATSTTTNAISEPVSMGKSQVAPAKSPKKIAGIQKSGEVKHNPFIVKGHGNWETTSSRKSPAKIAPPNKEDNIKARSIDIPIKVNNTSNVHTSKDEDRVTIEYCEEDNEEFYDVKVAIIGITAGGIGISKKCYLPGAAYNFIGYASCFLI</sequence>
<feature type="region of interest" description="Disordered" evidence="1">
    <location>
        <begin position="1"/>
        <end position="30"/>
    </location>
</feature>
<dbReference type="EMBL" id="CM010721">
    <property type="protein sequence ID" value="RZC68636.1"/>
    <property type="molecule type" value="Genomic_DNA"/>
</dbReference>
<proteinExistence type="predicted"/>
<protein>
    <submittedName>
        <fullName evidence="2">Uncharacterized protein</fullName>
    </submittedName>
</protein>
<evidence type="ECO:0000256" key="1">
    <source>
        <dbReference type="SAM" id="MobiDB-lite"/>
    </source>
</evidence>
<reference evidence="2 3" key="1">
    <citation type="journal article" date="2018" name="Science">
        <title>The opium poppy genome and morphinan production.</title>
        <authorList>
            <person name="Guo L."/>
            <person name="Winzer T."/>
            <person name="Yang X."/>
            <person name="Li Y."/>
            <person name="Ning Z."/>
            <person name="He Z."/>
            <person name="Teodor R."/>
            <person name="Lu Y."/>
            <person name="Bowser T.A."/>
            <person name="Graham I.A."/>
            <person name="Ye K."/>
        </authorList>
    </citation>
    <scope>NUCLEOTIDE SEQUENCE [LARGE SCALE GENOMIC DNA]</scope>
    <source>
        <strain evidence="3">cv. HN1</strain>
        <tissue evidence="2">Leaves</tissue>
    </source>
</reference>
<dbReference type="AlphaFoldDB" id="A0A4Y7K739"/>
<gene>
    <name evidence="2" type="ORF">C5167_031808</name>
</gene>
<accession>A0A4Y7K739</accession>
<dbReference type="Gramene" id="RZC68636">
    <property type="protein sequence ID" value="RZC68636"/>
    <property type="gene ID" value="C5167_031808"/>
</dbReference>
<feature type="region of interest" description="Disordered" evidence="1">
    <location>
        <begin position="128"/>
        <end position="153"/>
    </location>
</feature>
<keyword evidence="3" id="KW-1185">Reference proteome</keyword>
<feature type="compositionally biased region" description="Polar residues" evidence="1">
    <location>
        <begin position="9"/>
        <end position="26"/>
    </location>
</feature>